<organism evidence="1 2">
    <name type="scientific">Pseudomonas monteilii SB3101</name>
    <dbReference type="NCBI Taxonomy" id="1435058"/>
    <lineage>
        <taxon>Bacteria</taxon>
        <taxon>Pseudomonadati</taxon>
        <taxon>Pseudomonadota</taxon>
        <taxon>Gammaproteobacteria</taxon>
        <taxon>Pseudomonadales</taxon>
        <taxon>Pseudomonadaceae</taxon>
        <taxon>Pseudomonas</taxon>
    </lineage>
</organism>
<gene>
    <name evidence="1" type="ORF">X970_14250</name>
</gene>
<dbReference type="AlphaFoldDB" id="V9V2D6"/>
<evidence type="ECO:0000313" key="2">
    <source>
        <dbReference type="Proteomes" id="UP000018660"/>
    </source>
</evidence>
<accession>V9V2D6</accession>
<dbReference type="EMBL" id="CP006979">
    <property type="protein sequence ID" value="AHC88498.1"/>
    <property type="molecule type" value="Genomic_DNA"/>
</dbReference>
<sequence length="55" mass="5834">MGAALAANTGAAGAMHRIGFFAAEAAPTGYADCLRFQLSTRQRSPKGWVISHREL</sequence>
<dbReference type="Proteomes" id="UP000018660">
    <property type="component" value="Chromosome"/>
</dbReference>
<dbReference type="KEGG" id="pmot:X970_14250"/>
<name>V9V2D6_9PSED</name>
<protein>
    <submittedName>
        <fullName evidence="1">Diguanylate cyclase</fullName>
    </submittedName>
</protein>
<reference evidence="1 2" key="1">
    <citation type="submission" date="2013-12" db="EMBL/GenBank/DDBJ databases">
        <title>Complete Genomes of Pseudomonas monteilii SB3078 and SB3101, two Benzene, Toluene and Ethylbenzene Degrading Bacteria used for Bioaugmentation.</title>
        <authorList>
            <person name="Dueholm M.S."/>
            <person name="Albertsen M."/>
            <person name="D'Imperio S."/>
            <person name="Tale V.P."/>
            <person name="Lewis D."/>
            <person name="Nilsen P.H."/>
            <person name="Nielsen J.L."/>
        </authorList>
    </citation>
    <scope>NUCLEOTIDE SEQUENCE [LARGE SCALE GENOMIC DNA]</scope>
    <source>
        <strain evidence="1 2">SB3101</strain>
    </source>
</reference>
<evidence type="ECO:0000313" key="1">
    <source>
        <dbReference type="EMBL" id="AHC88498.1"/>
    </source>
</evidence>
<proteinExistence type="predicted"/>
<dbReference type="HOGENOM" id="CLU_3028987_0_0_6"/>